<dbReference type="EMBL" id="VOUP01000057">
    <property type="protein sequence ID" value="TXE21962.1"/>
    <property type="molecule type" value="Genomic_DNA"/>
</dbReference>
<feature type="chain" id="PRO_5040910299" description="Fels-1 Propage domain-containing protein" evidence="1">
    <location>
        <begin position="23"/>
        <end position="120"/>
    </location>
</feature>
<proteinExistence type="predicted"/>
<evidence type="ECO:0000313" key="3">
    <source>
        <dbReference type="Proteomes" id="UP000321307"/>
    </source>
</evidence>
<protein>
    <recommendedName>
        <fullName evidence="4">Fels-1 Propage domain-containing protein</fullName>
    </recommendedName>
</protein>
<dbReference type="AlphaFoldDB" id="A0A9X9G0H7"/>
<accession>A0A9X9G0H7</accession>
<gene>
    <name evidence="2" type="ORF">FOT63_25915</name>
</gene>
<name>A0A9X9G0H7_9GAMM</name>
<evidence type="ECO:0000256" key="1">
    <source>
        <dbReference type="SAM" id="SignalP"/>
    </source>
</evidence>
<sequence length="120" mass="12769">MSIKTAFTALLLIIGSGFSVLAGATEHNPLRSPAKGVVCDVYFCADAAGVSDALTTKYLGAKKGKQLAAQGEFDRTAFTFANGIYCDTKEKVCRKDRYFGADGKPSGKIDSKTTQWLFAG</sequence>
<feature type="signal peptide" evidence="1">
    <location>
        <begin position="1"/>
        <end position="22"/>
    </location>
</feature>
<dbReference type="InterPro" id="IPR008617">
    <property type="entry name" value="Uncharacterised_YcgJ"/>
</dbReference>
<comment type="caution">
    <text evidence="2">The sequence shown here is derived from an EMBL/GenBank/DDBJ whole genome shotgun (WGS) entry which is preliminary data.</text>
</comment>
<dbReference type="RefSeq" id="WP_147839336.1">
    <property type="nucleotide sequence ID" value="NZ_VOUP01000057.1"/>
</dbReference>
<reference evidence="2 3" key="1">
    <citation type="submission" date="2019-07" db="EMBL/GenBank/DDBJ databases">
        <title>Serratia strains were isolated from fresh produce.</title>
        <authorList>
            <person name="Cho G.-S."/>
            <person name="Stein M."/>
            <person name="Lee W."/>
            <person name="Suh S.H."/>
            <person name="Franz C.M.A.P."/>
        </authorList>
    </citation>
    <scope>NUCLEOTIDE SEQUENCE [LARGE SCALE GENOMIC DNA]</scope>
    <source>
        <strain evidence="2 3">S17</strain>
    </source>
</reference>
<dbReference type="Proteomes" id="UP000321307">
    <property type="component" value="Unassembled WGS sequence"/>
</dbReference>
<dbReference type="Pfam" id="PF05666">
    <property type="entry name" value="YcgJ"/>
    <property type="match status" value="1"/>
</dbReference>
<organism evidence="2 3">
    <name type="scientific">Serratia ureilytica</name>
    <dbReference type="NCBI Taxonomy" id="300181"/>
    <lineage>
        <taxon>Bacteria</taxon>
        <taxon>Pseudomonadati</taxon>
        <taxon>Pseudomonadota</taxon>
        <taxon>Gammaproteobacteria</taxon>
        <taxon>Enterobacterales</taxon>
        <taxon>Yersiniaceae</taxon>
        <taxon>Serratia</taxon>
    </lineage>
</organism>
<evidence type="ECO:0008006" key="4">
    <source>
        <dbReference type="Google" id="ProtNLM"/>
    </source>
</evidence>
<evidence type="ECO:0000313" key="2">
    <source>
        <dbReference type="EMBL" id="TXE21962.1"/>
    </source>
</evidence>
<keyword evidence="1" id="KW-0732">Signal</keyword>